<name>A0A6J6B8T6_9ZZZZ</name>
<keyword evidence="3" id="KW-0413">Isomerase</keyword>
<feature type="transmembrane region" description="Helical" evidence="5">
    <location>
        <begin position="39"/>
        <end position="60"/>
    </location>
</feature>
<dbReference type="Pfam" id="PF00160">
    <property type="entry name" value="Pro_isomerase"/>
    <property type="match status" value="1"/>
</dbReference>
<evidence type="ECO:0000259" key="6">
    <source>
        <dbReference type="PROSITE" id="PS50072"/>
    </source>
</evidence>
<evidence type="ECO:0000256" key="5">
    <source>
        <dbReference type="SAM" id="Phobius"/>
    </source>
</evidence>
<keyword evidence="5" id="KW-1133">Transmembrane helix</keyword>
<reference evidence="7" key="1">
    <citation type="submission" date="2020-05" db="EMBL/GenBank/DDBJ databases">
        <authorList>
            <person name="Chiriac C."/>
            <person name="Salcher M."/>
            <person name="Ghai R."/>
            <person name="Kavagutti S V."/>
        </authorList>
    </citation>
    <scope>NUCLEOTIDE SEQUENCE</scope>
</reference>
<dbReference type="InterPro" id="IPR044665">
    <property type="entry name" value="E_coli_cyclophilin_A-like"/>
</dbReference>
<evidence type="ECO:0000256" key="4">
    <source>
        <dbReference type="SAM" id="MobiDB-lite"/>
    </source>
</evidence>
<dbReference type="PANTHER" id="PTHR43246">
    <property type="entry name" value="PEPTIDYL-PROLYL CIS-TRANS ISOMERASE CYP38, CHLOROPLASTIC"/>
    <property type="match status" value="1"/>
</dbReference>
<dbReference type="AlphaFoldDB" id="A0A6J6B8T6"/>
<evidence type="ECO:0000256" key="1">
    <source>
        <dbReference type="ARBA" id="ARBA00013194"/>
    </source>
</evidence>
<proteinExistence type="predicted"/>
<dbReference type="GO" id="GO:0003755">
    <property type="term" value="F:peptidyl-prolyl cis-trans isomerase activity"/>
    <property type="evidence" value="ECO:0007669"/>
    <property type="project" value="UniProtKB-KW"/>
</dbReference>
<accession>A0A6J6B8T6</accession>
<evidence type="ECO:0000256" key="3">
    <source>
        <dbReference type="ARBA" id="ARBA00023235"/>
    </source>
</evidence>
<dbReference type="InterPro" id="IPR002130">
    <property type="entry name" value="Cyclophilin-type_PPIase_dom"/>
</dbReference>
<keyword evidence="5" id="KW-0812">Transmembrane</keyword>
<gene>
    <name evidence="7" type="ORF">UFOPK1410_00422</name>
</gene>
<keyword evidence="5" id="KW-0472">Membrane</keyword>
<sequence length="257" mass="26492">MAKQVKLSKAAAERIKNYEVKTIAENDTRTTRKKDNRNSILISLVAVVVAVAAQFTYFSAGPGSLTATPTTTPTSSPTSSNSVSVPDASISENREWTGSMTLNSTKMDFIVDGKNAPQAAANFISLVKSGFYEGVTCHRLTTAGIYVLQCGDPDATGAGGPGYEFGPIENAPEDANYGAGVLAMARRGGDGNSQGSQFFIVYSNSTIPSDGAGGYTVFGRLTDGLQGVLSVAAKGVEGGASDGKPVSPAVLTSLSVK</sequence>
<dbReference type="Gene3D" id="2.40.100.10">
    <property type="entry name" value="Cyclophilin-like"/>
    <property type="match status" value="1"/>
</dbReference>
<dbReference type="CDD" id="cd00317">
    <property type="entry name" value="cyclophilin"/>
    <property type="match status" value="1"/>
</dbReference>
<dbReference type="PROSITE" id="PS50072">
    <property type="entry name" value="CSA_PPIASE_2"/>
    <property type="match status" value="1"/>
</dbReference>
<dbReference type="EMBL" id="CAEZSH010000034">
    <property type="protein sequence ID" value="CAB4535421.1"/>
    <property type="molecule type" value="Genomic_DNA"/>
</dbReference>
<dbReference type="EC" id="5.2.1.8" evidence="1"/>
<evidence type="ECO:0000256" key="2">
    <source>
        <dbReference type="ARBA" id="ARBA00023110"/>
    </source>
</evidence>
<protein>
    <recommendedName>
        <fullName evidence="1">peptidylprolyl isomerase</fullName>
        <ecNumber evidence="1">5.2.1.8</ecNumber>
    </recommendedName>
</protein>
<dbReference type="InterPro" id="IPR029000">
    <property type="entry name" value="Cyclophilin-like_dom_sf"/>
</dbReference>
<keyword evidence="2" id="KW-0697">Rotamase</keyword>
<dbReference type="SUPFAM" id="SSF50891">
    <property type="entry name" value="Cyclophilin-like"/>
    <property type="match status" value="1"/>
</dbReference>
<feature type="domain" description="PPIase cyclophilin-type" evidence="6">
    <location>
        <begin position="106"/>
        <end position="256"/>
    </location>
</feature>
<feature type="compositionally biased region" description="Low complexity" evidence="4">
    <location>
        <begin position="66"/>
        <end position="86"/>
    </location>
</feature>
<organism evidence="7">
    <name type="scientific">freshwater metagenome</name>
    <dbReference type="NCBI Taxonomy" id="449393"/>
    <lineage>
        <taxon>unclassified sequences</taxon>
        <taxon>metagenomes</taxon>
        <taxon>ecological metagenomes</taxon>
    </lineage>
</organism>
<evidence type="ECO:0000313" key="7">
    <source>
        <dbReference type="EMBL" id="CAB4535421.1"/>
    </source>
</evidence>
<feature type="region of interest" description="Disordered" evidence="4">
    <location>
        <begin position="66"/>
        <end position="90"/>
    </location>
</feature>